<dbReference type="OrthoDB" id="37537at2759"/>
<protein>
    <recommendedName>
        <fullName evidence="2">NADP-dependent oxidoreductase domain-containing protein</fullName>
    </recommendedName>
</protein>
<sequence length="344" mass="38643">MAQKLPTRQLGKNGPQVTALGFGAMGLSAYYGTPKPDEERLALLDHVYASGELFWDSADIYKDNEDLLGIWFKKNPEKRKDIFLATKFSLWIDPATGIRHTRNEPEYIKEAIEKSLKRLGLPYVDLYYAHRIDQNQPIETTVTAMKELKSQGKVKYLGLSECSSETLRRACKIVHIDAVQIEYSPFTLDIEDPQVGLLKTCQELGTAVIAYSPLGRGFLTGAIKSPDDFEPGDFRINAPRFSKENFSKNLKLVEDLKAVAERKHCTPGQLVLAWLMAQGDQIIPIPGTTRIENFDENMGSLKVTLTEKENQQIRKMVEATQVHGHRYPEAAAKGLFADTVPLQT</sequence>
<gene>
    <name evidence="3" type="ORF">Z520_10061</name>
</gene>
<evidence type="ECO:0000313" key="3">
    <source>
        <dbReference type="EMBL" id="KIX94351.1"/>
    </source>
</evidence>
<dbReference type="GeneID" id="27715807"/>
<organism evidence="3 4">
    <name type="scientific">Fonsecaea multimorphosa CBS 102226</name>
    <dbReference type="NCBI Taxonomy" id="1442371"/>
    <lineage>
        <taxon>Eukaryota</taxon>
        <taxon>Fungi</taxon>
        <taxon>Dikarya</taxon>
        <taxon>Ascomycota</taxon>
        <taxon>Pezizomycotina</taxon>
        <taxon>Eurotiomycetes</taxon>
        <taxon>Chaetothyriomycetidae</taxon>
        <taxon>Chaetothyriales</taxon>
        <taxon>Herpotrichiellaceae</taxon>
        <taxon>Fonsecaea</taxon>
    </lineage>
</organism>
<dbReference type="PANTHER" id="PTHR43625">
    <property type="entry name" value="AFLATOXIN B1 ALDEHYDE REDUCTASE"/>
    <property type="match status" value="1"/>
</dbReference>
<keyword evidence="4" id="KW-1185">Reference proteome</keyword>
<dbReference type="InterPro" id="IPR050791">
    <property type="entry name" value="Aldo-Keto_reductase"/>
</dbReference>
<dbReference type="InterPro" id="IPR023210">
    <property type="entry name" value="NADP_OxRdtase_dom"/>
</dbReference>
<dbReference type="InterPro" id="IPR036812">
    <property type="entry name" value="NAD(P)_OxRdtase_dom_sf"/>
</dbReference>
<name>A0A0D2IB23_9EURO</name>
<evidence type="ECO:0000313" key="4">
    <source>
        <dbReference type="Proteomes" id="UP000053411"/>
    </source>
</evidence>
<dbReference type="STRING" id="1442371.A0A0D2IB23"/>
<accession>A0A0D2IB23</accession>
<dbReference type="EMBL" id="KN848088">
    <property type="protein sequence ID" value="KIX94351.1"/>
    <property type="molecule type" value="Genomic_DNA"/>
</dbReference>
<dbReference type="VEuPathDB" id="FungiDB:Z520_10061"/>
<reference evidence="3 4" key="1">
    <citation type="submission" date="2015-01" db="EMBL/GenBank/DDBJ databases">
        <title>The Genome Sequence of Fonsecaea multimorphosa CBS 102226.</title>
        <authorList>
            <consortium name="The Broad Institute Genomics Platform"/>
            <person name="Cuomo C."/>
            <person name="de Hoog S."/>
            <person name="Gorbushina A."/>
            <person name="Stielow B."/>
            <person name="Teixiera M."/>
            <person name="Abouelleil A."/>
            <person name="Chapman S.B."/>
            <person name="Priest M."/>
            <person name="Young S.K."/>
            <person name="Wortman J."/>
            <person name="Nusbaum C."/>
            <person name="Birren B."/>
        </authorList>
    </citation>
    <scope>NUCLEOTIDE SEQUENCE [LARGE SCALE GENOMIC DNA]</scope>
    <source>
        <strain evidence="3 4">CBS 102226</strain>
    </source>
</reference>
<proteinExistence type="predicted"/>
<dbReference type="Pfam" id="PF00248">
    <property type="entry name" value="Aldo_ket_red"/>
    <property type="match status" value="1"/>
</dbReference>
<evidence type="ECO:0000259" key="2">
    <source>
        <dbReference type="Pfam" id="PF00248"/>
    </source>
</evidence>
<dbReference type="Gene3D" id="3.20.20.100">
    <property type="entry name" value="NADP-dependent oxidoreductase domain"/>
    <property type="match status" value="1"/>
</dbReference>
<dbReference type="GO" id="GO:0016491">
    <property type="term" value="F:oxidoreductase activity"/>
    <property type="evidence" value="ECO:0007669"/>
    <property type="project" value="UniProtKB-KW"/>
</dbReference>
<dbReference type="SUPFAM" id="SSF51430">
    <property type="entry name" value="NAD(P)-linked oxidoreductase"/>
    <property type="match status" value="1"/>
</dbReference>
<keyword evidence="1" id="KW-0560">Oxidoreductase</keyword>
<evidence type="ECO:0000256" key="1">
    <source>
        <dbReference type="ARBA" id="ARBA00023002"/>
    </source>
</evidence>
<dbReference type="GO" id="GO:0005737">
    <property type="term" value="C:cytoplasm"/>
    <property type="evidence" value="ECO:0007669"/>
    <property type="project" value="TreeGrafter"/>
</dbReference>
<dbReference type="RefSeq" id="XP_016628474.1">
    <property type="nucleotide sequence ID" value="XM_016780555.1"/>
</dbReference>
<dbReference type="Proteomes" id="UP000053411">
    <property type="component" value="Unassembled WGS sequence"/>
</dbReference>
<dbReference type="PANTHER" id="PTHR43625:SF40">
    <property type="entry name" value="ALDO-KETO REDUCTASE YAKC [NADP(+)]"/>
    <property type="match status" value="1"/>
</dbReference>
<feature type="domain" description="NADP-dependent oxidoreductase" evidence="2">
    <location>
        <begin position="20"/>
        <end position="317"/>
    </location>
</feature>
<dbReference type="AlphaFoldDB" id="A0A0D2IB23"/>